<dbReference type="GO" id="GO:0046654">
    <property type="term" value="P:tetrahydrofolate biosynthetic process"/>
    <property type="evidence" value="ECO:0007669"/>
    <property type="project" value="InterPro"/>
</dbReference>
<gene>
    <name evidence="7" type="ORF">E6K72_06240</name>
</gene>
<evidence type="ECO:0000256" key="5">
    <source>
        <dbReference type="ARBA" id="ARBA00022801"/>
    </source>
</evidence>
<protein>
    <recommendedName>
        <fullName evidence="3">GTP cyclohydrolase I</fullName>
        <ecNumber evidence="3">3.5.4.16</ecNumber>
    </recommendedName>
</protein>
<dbReference type="PANTHER" id="PTHR11109">
    <property type="entry name" value="GTP CYCLOHYDROLASE I"/>
    <property type="match status" value="1"/>
</dbReference>
<evidence type="ECO:0000313" key="7">
    <source>
        <dbReference type="EMBL" id="TMQ55508.1"/>
    </source>
</evidence>
<dbReference type="Gene3D" id="3.30.1130.10">
    <property type="match status" value="1"/>
</dbReference>
<proteinExistence type="predicted"/>
<name>A0A538SVT0_UNCEI</name>
<organism evidence="7 8">
    <name type="scientific">Eiseniibacteriota bacterium</name>
    <dbReference type="NCBI Taxonomy" id="2212470"/>
    <lineage>
        <taxon>Bacteria</taxon>
        <taxon>Candidatus Eiseniibacteriota</taxon>
    </lineage>
</organism>
<dbReference type="InterPro" id="IPR043133">
    <property type="entry name" value="GTP-CH-I_C/QueF"/>
</dbReference>
<dbReference type="InterPro" id="IPR001474">
    <property type="entry name" value="GTP_CycHdrlase_I"/>
</dbReference>
<evidence type="ECO:0000256" key="2">
    <source>
        <dbReference type="ARBA" id="ARBA00005080"/>
    </source>
</evidence>
<feature type="non-terminal residue" evidence="7">
    <location>
        <position position="147"/>
    </location>
</feature>
<dbReference type="GO" id="GO:0005525">
    <property type="term" value="F:GTP binding"/>
    <property type="evidence" value="ECO:0007669"/>
    <property type="project" value="TreeGrafter"/>
</dbReference>
<dbReference type="Gene3D" id="1.10.286.10">
    <property type="match status" value="1"/>
</dbReference>
<dbReference type="GO" id="GO:0006730">
    <property type="term" value="P:one-carbon metabolic process"/>
    <property type="evidence" value="ECO:0007669"/>
    <property type="project" value="UniProtKB-KW"/>
</dbReference>
<evidence type="ECO:0000256" key="1">
    <source>
        <dbReference type="ARBA" id="ARBA00001052"/>
    </source>
</evidence>
<dbReference type="UniPathway" id="UPA00848">
    <property type="reaction ID" value="UER00151"/>
</dbReference>
<dbReference type="Proteomes" id="UP000317716">
    <property type="component" value="Unassembled WGS sequence"/>
</dbReference>
<evidence type="ECO:0000259" key="6">
    <source>
        <dbReference type="Pfam" id="PF01227"/>
    </source>
</evidence>
<dbReference type="EC" id="3.5.4.16" evidence="3"/>
<keyword evidence="5" id="KW-0378">Hydrolase</keyword>
<dbReference type="InterPro" id="IPR043134">
    <property type="entry name" value="GTP-CH-I_N"/>
</dbReference>
<dbReference type="Pfam" id="PF01227">
    <property type="entry name" value="GTP_cyclohydroI"/>
    <property type="match status" value="1"/>
</dbReference>
<dbReference type="GO" id="GO:0005737">
    <property type="term" value="C:cytoplasm"/>
    <property type="evidence" value="ECO:0007669"/>
    <property type="project" value="TreeGrafter"/>
</dbReference>
<evidence type="ECO:0000256" key="3">
    <source>
        <dbReference type="ARBA" id="ARBA00012715"/>
    </source>
</evidence>
<dbReference type="InterPro" id="IPR020602">
    <property type="entry name" value="GTP_CycHdrlase_I_dom"/>
</dbReference>
<evidence type="ECO:0000256" key="4">
    <source>
        <dbReference type="ARBA" id="ARBA00022563"/>
    </source>
</evidence>
<keyword evidence="4" id="KW-0554">One-carbon metabolism</keyword>
<comment type="pathway">
    <text evidence="2">Cofactor biosynthesis; 7,8-dihydroneopterin triphosphate biosynthesis; 7,8-dihydroneopterin triphosphate from GTP: step 1/1.</text>
</comment>
<comment type="caution">
    <text evidence="7">The sequence shown here is derived from an EMBL/GenBank/DDBJ whole genome shotgun (WGS) entry which is preliminary data.</text>
</comment>
<dbReference type="GO" id="GO:0006729">
    <property type="term" value="P:tetrahydrobiopterin biosynthetic process"/>
    <property type="evidence" value="ECO:0007669"/>
    <property type="project" value="TreeGrafter"/>
</dbReference>
<sequence length="147" mass="16009">MLGGRPRVGPIPYPAEVVLSPRTADRAAAVERAVAELIQALGLDPAAEPELRKTPERVAKLYAEVFGGLDPGSEPDLETFPHASQGDELVVVRDIPFYSICVHHLVPFFGRALVAYVPAQKLIGISGPARLVDFYARRPQLQERMGN</sequence>
<evidence type="ECO:0000313" key="8">
    <source>
        <dbReference type="Proteomes" id="UP000317716"/>
    </source>
</evidence>
<comment type="catalytic activity">
    <reaction evidence="1">
        <text>GTP + H2O = 7,8-dihydroneopterin 3'-triphosphate + formate + H(+)</text>
        <dbReference type="Rhea" id="RHEA:17473"/>
        <dbReference type="ChEBI" id="CHEBI:15377"/>
        <dbReference type="ChEBI" id="CHEBI:15378"/>
        <dbReference type="ChEBI" id="CHEBI:15740"/>
        <dbReference type="ChEBI" id="CHEBI:37565"/>
        <dbReference type="ChEBI" id="CHEBI:58462"/>
        <dbReference type="EC" id="3.5.4.16"/>
    </reaction>
</comment>
<dbReference type="SUPFAM" id="SSF55620">
    <property type="entry name" value="Tetrahydrobiopterin biosynthesis enzymes-like"/>
    <property type="match status" value="1"/>
</dbReference>
<dbReference type="AlphaFoldDB" id="A0A538SVT0"/>
<dbReference type="GO" id="GO:0008270">
    <property type="term" value="F:zinc ion binding"/>
    <property type="evidence" value="ECO:0007669"/>
    <property type="project" value="TreeGrafter"/>
</dbReference>
<dbReference type="PANTHER" id="PTHR11109:SF7">
    <property type="entry name" value="GTP CYCLOHYDROLASE 1"/>
    <property type="match status" value="1"/>
</dbReference>
<accession>A0A538SVT0</accession>
<dbReference type="GO" id="GO:0003934">
    <property type="term" value="F:GTP cyclohydrolase I activity"/>
    <property type="evidence" value="ECO:0007669"/>
    <property type="project" value="UniProtKB-EC"/>
</dbReference>
<feature type="domain" description="GTP cyclohydrolase I" evidence="6">
    <location>
        <begin position="31"/>
        <end position="146"/>
    </location>
</feature>
<dbReference type="EMBL" id="VBOS01000211">
    <property type="protein sequence ID" value="TMQ55508.1"/>
    <property type="molecule type" value="Genomic_DNA"/>
</dbReference>
<reference evidence="7 8" key="1">
    <citation type="journal article" date="2019" name="Nat. Microbiol.">
        <title>Mediterranean grassland soil C-N compound turnover is dependent on rainfall and depth, and is mediated by genomically divergent microorganisms.</title>
        <authorList>
            <person name="Diamond S."/>
            <person name="Andeer P.F."/>
            <person name="Li Z."/>
            <person name="Crits-Christoph A."/>
            <person name="Burstein D."/>
            <person name="Anantharaman K."/>
            <person name="Lane K.R."/>
            <person name="Thomas B.C."/>
            <person name="Pan C."/>
            <person name="Northen T.R."/>
            <person name="Banfield J.F."/>
        </authorList>
    </citation>
    <scope>NUCLEOTIDE SEQUENCE [LARGE SCALE GENOMIC DNA]</scope>
    <source>
        <strain evidence="7">WS_2</strain>
    </source>
</reference>